<feature type="disulfide bond" evidence="1">
    <location>
        <begin position="64"/>
        <end position="73"/>
    </location>
</feature>
<comment type="caution">
    <text evidence="1">Lacks conserved residue(s) required for the propagation of feature annotation.</text>
</comment>
<accession>A0A183D335</accession>
<dbReference type="PROSITE" id="PS50026">
    <property type="entry name" value="EGF_3"/>
    <property type="match status" value="2"/>
</dbReference>
<feature type="disulfide bond" evidence="1">
    <location>
        <begin position="120"/>
        <end position="129"/>
    </location>
</feature>
<evidence type="ECO:0000313" key="5">
    <source>
        <dbReference type="WBParaSite" id="GPUH_0000313101-mRNA-1"/>
    </source>
</evidence>
<name>A0A183D335_9BILA</name>
<gene>
    <name evidence="3" type="ORF">GPUH_LOCUS3126</name>
</gene>
<evidence type="ECO:0000259" key="2">
    <source>
        <dbReference type="PROSITE" id="PS50026"/>
    </source>
</evidence>
<dbReference type="InterPro" id="IPR000742">
    <property type="entry name" value="EGF"/>
</dbReference>
<dbReference type="PROSITE" id="PS01186">
    <property type="entry name" value="EGF_2"/>
    <property type="match status" value="1"/>
</dbReference>
<feature type="domain" description="EGF-like" evidence="2">
    <location>
        <begin position="37"/>
        <end position="74"/>
    </location>
</feature>
<evidence type="ECO:0000313" key="3">
    <source>
        <dbReference type="EMBL" id="VDK38036.1"/>
    </source>
</evidence>
<sequence length="141" mass="15396">MCAFVRLDTVAKSVPKVCFLSADLVNKPLRVSCVLDFIALCDSAVACSGKGFCLGTEKNNLCVCSRGFRGDHCEILMNSTDILMRQRRSQAKKLQSACDPSECSYKGLCMGTKQNFQCLCFLGHSGLKCQKNIFAAGRIHA</sequence>
<keyword evidence="4" id="KW-1185">Reference proteome</keyword>
<dbReference type="Proteomes" id="UP000271098">
    <property type="component" value="Unassembled WGS sequence"/>
</dbReference>
<dbReference type="EMBL" id="UYRT01005135">
    <property type="protein sequence ID" value="VDK38036.1"/>
    <property type="molecule type" value="Genomic_DNA"/>
</dbReference>
<proteinExistence type="predicted"/>
<dbReference type="WBParaSite" id="GPUH_0000313101-mRNA-1">
    <property type="protein sequence ID" value="GPUH_0000313101-mRNA-1"/>
    <property type="gene ID" value="GPUH_0000313101"/>
</dbReference>
<dbReference type="OrthoDB" id="10040561at2759"/>
<dbReference type="SMART" id="SM00181">
    <property type="entry name" value="EGF"/>
    <property type="match status" value="2"/>
</dbReference>
<feature type="domain" description="EGF-like" evidence="2">
    <location>
        <begin position="94"/>
        <end position="130"/>
    </location>
</feature>
<protein>
    <submittedName>
        <fullName evidence="5">EGF-like domain-containing protein</fullName>
    </submittedName>
</protein>
<dbReference type="PROSITE" id="PS00022">
    <property type="entry name" value="EGF_1"/>
    <property type="match status" value="2"/>
</dbReference>
<reference evidence="3 4" key="2">
    <citation type="submission" date="2018-11" db="EMBL/GenBank/DDBJ databases">
        <authorList>
            <consortium name="Pathogen Informatics"/>
        </authorList>
    </citation>
    <scope>NUCLEOTIDE SEQUENCE [LARGE SCALE GENOMIC DNA]</scope>
</reference>
<evidence type="ECO:0000313" key="4">
    <source>
        <dbReference type="Proteomes" id="UP000271098"/>
    </source>
</evidence>
<reference evidence="5" key="1">
    <citation type="submission" date="2016-06" db="UniProtKB">
        <authorList>
            <consortium name="WormBaseParasite"/>
        </authorList>
    </citation>
    <scope>IDENTIFICATION</scope>
</reference>
<dbReference type="Gene3D" id="2.10.25.10">
    <property type="entry name" value="Laminin"/>
    <property type="match status" value="1"/>
</dbReference>
<dbReference type="AlphaFoldDB" id="A0A183D335"/>
<keyword evidence="1" id="KW-0245">EGF-like domain</keyword>
<dbReference type="SUPFAM" id="SSF57196">
    <property type="entry name" value="EGF/Laminin"/>
    <property type="match status" value="2"/>
</dbReference>
<keyword evidence="1" id="KW-1015">Disulfide bond</keyword>
<organism evidence="5">
    <name type="scientific">Gongylonema pulchrum</name>
    <dbReference type="NCBI Taxonomy" id="637853"/>
    <lineage>
        <taxon>Eukaryota</taxon>
        <taxon>Metazoa</taxon>
        <taxon>Ecdysozoa</taxon>
        <taxon>Nematoda</taxon>
        <taxon>Chromadorea</taxon>
        <taxon>Rhabditida</taxon>
        <taxon>Spirurina</taxon>
        <taxon>Spiruromorpha</taxon>
        <taxon>Spiruroidea</taxon>
        <taxon>Gongylonematidae</taxon>
        <taxon>Gongylonema</taxon>
    </lineage>
</organism>
<evidence type="ECO:0000256" key="1">
    <source>
        <dbReference type="PROSITE-ProRule" id="PRU00076"/>
    </source>
</evidence>